<dbReference type="Proteomes" id="UP000569329">
    <property type="component" value="Unassembled WGS sequence"/>
</dbReference>
<dbReference type="SUPFAM" id="SSF52540">
    <property type="entry name" value="P-loop containing nucleoside triphosphate hydrolases"/>
    <property type="match status" value="1"/>
</dbReference>
<evidence type="ECO:0000256" key="1">
    <source>
        <dbReference type="SAM" id="MobiDB-lite"/>
    </source>
</evidence>
<dbReference type="EMBL" id="JACGWZ010000007">
    <property type="protein sequence ID" value="MBA8827098.1"/>
    <property type="molecule type" value="Genomic_DNA"/>
</dbReference>
<evidence type="ECO:0000256" key="2">
    <source>
        <dbReference type="SAM" id="Phobius"/>
    </source>
</evidence>
<dbReference type="AlphaFoldDB" id="A0A839E8A7"/>
<reference evidence="4 5" key="1">
    <citation type="submission" date="2020-07" db="EMBL/GenBank/DDBJ databases">
        <title>Sequencing the genomes of 1000 actinobacteria strains.</title>
        <authorList>
            <person name="Klenk H.-P."/>
        </authorList>
    </citation>
    <scope>NUCLEOTIDE SEQUENCE [LARGE SCALE GENOMIC DNA]</scope>
    <source>
        <strain evidence="4 5">DSM 45975</strain>
    </source>
</reference>
<sequence>MAELHETDEEAVLAPVHYLHGQRSGEEATAESDSEVLEGEVVSEEEYRQRTSQKAQALQRYAGYRDTAVTVARTTRTVAVHRHTRTALRHVLYVPAGAAVVGKRLREAHSTSRYERVMRSAEAAGDFEQLAEWESRAEQAKQRRHQRIMDWIKSPMQLVKALAVAAGSLAGLLVSMGILLALANKNAAAFLDPFQGLLALVRWTSVVVTVAWGPLVLAVPWGLVLWLWHEGRQRGTAPQWVQPASAAEPTGRDAVPDENAILQALRHLDLPSMNRALKDGWSPRWVMPTQRDGRGWRTQVQLPQRVPVSKINEKKTVLAHNLVRKPREVWPTEPRGQAGVLDLWVADQGVLEGPMDPHPLKEEGTTDYFTGVPVGVDARGEPVTGKLMGCNYIAGGTMGSGKTSLAINIAAGAILDPLVDVDVHVMAFNADFDPLKPALRELVKGDEEEQIEAAVDKLRQLRQLVTDRGKLLDELGGEETKLTRDMVKKRPDMRPRVVIIDECQELFEHDTYGEEAVKLAEKVAKKARKTGITLLWATPSPSAASLPRDLAKTASHRVCFAIGDHQGNDAVLGTGKHSAGITATDLVAGEDVGTAMADGFRREPGLLRCYHLRKDKNTDELTPVVQRATAARQQAGITTSTTEAGDQRHELEYLTEALAGEDRPLRTTVLERLRELHPTYRSWSSQDLAAMLRRYDLHRAKSNGQGVIRKTAVEAALESLHEDDSDDETAPDLDEPEDS</sequence>
<evidence type="ECO:0000313" key="5">
    <source>
        <dbReference type="Proteomes" id="UP000569329"/>
    </source>
</evidence>
<dbReference type="RefSeq" id="WP_182546289.1">
    <property type="nucleotide sequence ID" value="NZ_JACGWZ010000007.1"/>
</dbReference>
<keyword evidence="5" id="KW-1185">Reference proteome</keyword>
<organism evidence="4 5">
    <name type="scientific">Halosaccharopolyspora lacisalsi</name>
    <dbReference type="NCBI Taxonomy" id="1000566"/>
    <lineage>
        <taxon>Bacteria</taxon>
        <taxon>Bacillati</taxon>
        <taxon>Actinomycetota</taxon>
        <taxon>Actinomycetes</taxon>
        <taxon>Pseudonocardiales</taxon>
        <taxon>Pseudonocardiaceae</taxon>
        <taxon>Halosaccharopolyspora</taxon>
    </lineage>
</organism>
<protein>
    <submittedName>
        <fullName evidence="4">S-DNA-T family DNA segregation ATPase FtsK/SpoIIIE</fullName>
    </submittedName>
</protein>
<comment type="caution">
    <text evidence="4">The sequence shown here is derived from an EMBL/GenBank/DDBJ whole genome shotgun (WGS) entry which is preliminary data.</text>
</comment>
<gene>
    <name evidence="4" type="ORF">FHX42_004482</name>
</gene>
<name>A0A839E8A7_9PSEU</name>
<feature type="transmembrane region" description="Helical" evidence="2">
    <location>
        <begin position="161"/>
        <end position="183"/>
    </location>
</feature>
<feature type="region of interest" description="Disordered" evidence="1">
    <location>
        <begin position="717"/>
        <end position="739"/>
    </location>
</feature>
<keyword evidence="2" id="KW-1133">Transmembrane helix</keyword>
<evidence type="ECO:0000259" key="3">
    <source>
        <dbReference type="Pfam" id="PF05707"/>
    </source>
</evidence>
<keyword evidence="2" id="KW-0472">Membrane</keyword>
<dbReference type="InterPro" id="IPR008900">
    <property type="entry name" value="Zot_N"/>
</dbReference>
<dbReference type="InterPro" id="IPR027417">
    <property type="entry name" value="P-loop_NTPase"/>
</dbReference>
<feature type="compositionally biased region" description="Acidic residues" evidence="1">
    <location>
        <begin position="721"/>
        <end position="739"/>
    </location>
</feature>
<accession>A0A839E8A7</accession>
<dbReference type="Gene3D" id="3.40.50.300">
    <property type="entry name" value="P-loop containing nucleotide triphosphate hydrolases"/>
    <property type="match status" value="1"/>
</dbReference>
<dbReference type="Pfam" id="PF05707">
    <property type="entry name" value="Zot"/>
    <property type="match status" value="1"/>
</dbReference>
<feature type="domain" description="Zona occludens toxin N-terminal" evidence="3">
    <location>
        <begin position="392"/>
        <end position="556"/>
    </location>
</feature>
<proteinExistence type="predicted"/>
<keyword evidence="2" id="KW-0812">Transmembrane</keyword>
<evidence type="ECO:0000313" key="4">
    <source>
        <dbReference type="EMBL" id="MBA8827098.1"/>
    </source>
</evidence>
<feature type="transmembrane region" description="Helical" evidence="2">
    <location>
        <begin position="203"/>
        <end position="228"/>
    </location>
</feature>